<dbReference type="RefSeq" id="XP_051443062.1">
    <property type="nucleotide sequence ID" value="XM_051590293.1"/>
</dbReference>
<keyword evidence="5" id="KW-0539">Nucleus</keyword>
<evidence type="ECO:0000256" key="3">
    <source>
        <dbReference type="ARBA" id="ARBA00023015"/>
    </source>
</evidence>
<dbReference type="PANTHER" id="PTHR47338">
    <property type="entry name" value="ZN(II)2CYS6 TRANSCRIPTION FACTOR (EUROFUNG)-RELATED"/>
    <property type="match status" value="1"/>
</dbReference>
<dbReference type="SMART" id="SM00066">
    <property type="entry name" value="GAL4"/>
    <property type="match status" value="1"/>
</dbReference>
<feature type="compositionally biased region" description="Polar residues" evidence="6">
    <location>
        <begin position="121"/>
        <end position="154"/>
    </location>
</feature>
<reference evidence="8" key="1">
    <citation type="submission" date="2021-06" db="EMBL/GenBank/DDBJ databases">
        <authorList>
            <consortium name="DOE Joint Genome Institute"/>
            <person name="Mondo S.J."/>
            <person name="Amses K.R."/>
            <person name="Simmons D.R."/>
            <person name="Longcore J.E."/>
            <person name="Seto K."/>
            <person name="Alves G.H."/>
            <person name="Bonds A.E."/>
            <person name="Quandt C.A."/>
            <person name="Davis W.J."/>
            <person name="Chang Y."/>
            <person name="Letcher P.M."/>
            <person name="Powell M.J."/>
            <person name="Kuo A."/>
            <person name="Labutti K."/>
            <person name="Pangilinan J."/>
            <person name="Andreopoulos W."/>
            <person name="Tritt A."/>
            <person name="Riley R."/>
            <person name="Hundley H."/>
            <person name="Johnson J."/>
            <person name="Lipzen A."/>
            <person name="Barry K."/>
            <person name="Berbee M.L."/>
            <person name="Buchler N.E."/>
            <person name="Grigoriev I.V."/>
            <person name="Spatafora J.W."/>
            <person name="Stajich J.E."/>
            <person name="James T.Y."/>
        </authorList>
    </citation>
    <scope>NUCLEOTIDE SEQUENCE</scope>
    <source>
        <strain evidence="8">AG</strain>
    </source>
</reference>
<evidence type="ECO:0000256" key="6">
    <source>
        <dbReference type="SAM" id="MobiDB-lite"/>
    </source>
</evidence>
<proteinExistence type="predicted"/>
<dbReference type="CDD" id="cd12148">
    <property type="entry name" value="fungal_TF_MHR"/>
    <property type="match status" value="1"/>
</dbReference>
<protein>
    <recommendedName>
        <fullName evidence="7">Zn(2)-C6 fungal-type domain-containing protein</fullName>
    </recommendedName>
</protein>
<dbReference type="Proteomes" id="UP001206595">
    <property type="component" value="Unassembled WGS sequence"/>
</dbReference>
<dbReference type="EMBL" id="MU620933">
    <property type="protein sequence ID" value="KAI8578058.1"/>
    <property type="molecule type" value="Genomic_DNA"/>
</dbReference>
<keyword evidence="4" id="KW-0804">Transcription</keyword>
<dbReference type="InterPro" id="IPR050815">
    <property type="entry name" value="TF_fung"/>
</dbReference>
<reference evidence="8" key="2">
    <citation type="journal article" date="2022" name="Proc. Natl. Acad. Sci. U.S.A.">
        <title>Diploid-dominant life cycles characterize the early evolution of Fungi.</title>
        <authorList>
            <person name="Amses K.R."/>
            <person name="Simmons D.R."/>
            <person name="Longcore J.E."/>
            <person name="Mondo S.J."/>
            <person name="Seto K."/>
            <person name="Jeronimo G.H."/>
            <person name="Bonds A.E."/>
            <person name="Quandt C.A."/>
            <person name="Davis W.J."/>
            <person name="Chang Y."/>
            <person name="Federici B.A."/>
            <person name="Kuo A."/>
            <person name="LaButti K."/>
            <person name="Pangilinan J."/>
            <person name="Andreopoulos W."/>
            <person name="Tritt A."/>
            <person name="Riley R."/>
            <person name="Hundley H."/>
            <person name="Johnson J."/>
            <person name="Lipzen A."/>
            <person name="Barry K."/>
            <person name="Lang B.F."/>
            <person name="Cuomo C.A."/>
            <person name="Buchler N.E."/>
            <person name="Grigoriev I.V."/>
            <person name="Spatafora J.W."/>
            <person name="Stajich J.E."/>
            <person name="James T.Y."/>
        </authorList>
    </citation>
    <scope>NUCLEOTIDE SEQUENCE</scope>
    <source>
        <strain evidence="8">AG</strain>
    </source>
</reference>
<feature type="domain" description="Zn(2)-C6 fungal-type" evidence="7">
    <location>
        <begin position="20"/>
        <end position="49"/>
    </location>
</feature>
<evidence type="ECO:0000313" key="8">
    <source>
        <dbReference type="EMBL" id="KAI8578058.1"/>
    </source>
</evidence>
<evidence type="ECO:0000256" key="2">
    <source>
        <dbReference type="ARBA" id="ARBA00022723"/>
    </source>
</evidence>
<keyword evidence="3" id="KW-0805">Transcription regulation</keyword>
<dbReference type="SUPFAM" id="SSF57701">
    <property type="entry name" value="Zn2/Cys6 DNA-binding domain"/>
    <property type="match status" value="1"/>
</dbReference>
<name>A0AAD5HDC9_UMBRA</name>
<evidence type="ECO:0000256" key="5">
    <source>
        <dbReference type="ARBA" id="ARBA00023242"/>
    </source>
</evidence>
<gene>
    <name evidence="8" type="ORF">K450DRAFT_248811</name>
</gene>
<evidence type="ECO:0000313" key="9">
    <source>
        <dbReference type="Proteomes" id="UP001206595"/>
    </source>
</evidence>
<feature type="region of interest" description="Disordered" evidence="6">
    <location>
        <begin position="105"/>
        <end position="154"/>
    </location>
</feature>
<accession>A0AAD5HDC9</accession>
<comment type="subcellular location">
    <subcellularLocation>
        <location evidence="1">Nucleus</location>
    </subcellularLocation>
</comment>
<comment type="caution">
    <text evidence="8">The sequence shown here is derived from an EMBL/GenBank/DDBJ whole genome shotgun (WGS) entry which is preliminary data.</text>
</comment>
<sequence length="704" mass="80728">MTNIQPDNDLNLEDRRRNKPCENCRAHRRKCVVLSGDRCERCIKNNTSCIFLITTKPKVVQKKSISLSKKRRLLTQVWDLEDVCDNLEDQLKSMDIHFDAKNYTPSIKSEERDEDGDETSEGTSSQSNTLVSSETEMSRYPRSSSCNCTQSTPCSHMQALSPNSSEWNLTISRERQGLRFQTSIKTIEDILVFTAESLKYFSISSDVPRQPMYYSDRREGQLQVTLKRLDGEEIVAQLIKQSRRQHTPLNLESIRPILEKAYYSAITQKILRAYFECDNLSYALVHERQFYHHIETHSDCMMVPAMCAYMMVNHCQHVMLDGIPANARKNLELHFASKARSALEDVLFDEKPTVESIWTMMNLARYNLTTLNGSEAWMQIGTAWRMAIALKPDYLDVLNNPQAYTEEMQVTAESWRRLYYYIRYMEVNLHTIFQPTSNYISVIDDCDLGEPTMNDHDLQDDDHKNAFVVLDRLIKLSVRHLEDSNDNILYALFRGTIDTVSQSSVEKLEHFLCLWWKDLPPQFQLGPSPIQYVPQSSIDECQIPQVLMLNNLYHLFWMAFQCRLMRDPRHADLAATPLHFSNSDRALAIVSICCDAIARCNEALLRLSPCKVDAHYLIIAMDVMSRLQASTDKKISSIAKSNLVLTMRILKSITHSLVLKGVHVLGTLSSNPQDDDSQTDNPTVGLGQFIGRLTSIYESTASCT</sequence>
<dbReference type="InterPro" id="IPR036864">
    <property type="entry name" value="Zn2-C6_fun-type_DNA-bd_sf"/>
</dbReference>
<dbReference type="GeneID" id="75915637"/>
<dbReference type="GO" id="GO:0005634">
    <property type="term" value="C:nucleus"/>
    <property type="evidence" value="ECO:0007669"/>
    <property type="project" value="UniProtKB-SubCell"/>
</dbReference>
<dbReference type="InterPro" id="IPR001138">
    <property type="entry name" value="Zn2Cys6_DnaBD"/>
</dbReference>
<organism evidence="8 9">
    <name type="scientific">Umbelopsis ramanniana AG</name>
    <dbReference type="NCBI Taxonomy" id="1314678"/>
    <lineage>
        <taxon>Eukaryota</taxon>
        <taxon>Fungi</taxon>
        <taxon>Fungi incertae sedis</taxon>
        <taxon>Mucoromycota</taxon>
        <taxon>Mucoromycotina</taxon>
        <taxon>Umbelopsidomycetes</taxon>
        <taxon>Umbelopsidales</taxon>
        <taxon>Umbelopsidaceae</taxon>
        <taxon>Umbelopsis</taxon>
    </lineage>
</organism>
<dbReference type="PROSITE" id="PS00463">
    <property type="entry name" value="ZN2_CY6_FUNGAL_1"/>
    <property type="match status" value="1"/>
</dbReference>
<dbReference type="AlphaFoldDB" id="A0AAD5HDC9"/>
<evidence type="ECO:0000256" key="1">
    <source>
        <dbReference type="ARBA" id="ARBA00004123"/>
    </source>
</evidence>
<evidence type="ECO:0000256" key="4">
    <source>
        <dbReference type="ARBA" id="ARBA00023163"/>
    </source>
</evidence>
<keyword evidence="9" id="KW-1185">Reference proteome</keyword>
<dbReference type="GO" id="GO:0008270">
    <property type="term" value="F:zinc ion binding"/>
    <property type="evidence" value="ECO:0007669"/>
    <property type="project" value="InterPro"/>
</dbReference>
<dbReference type="CDD" id="cd00067">
    <property type="entry name" value="GAL4"/>
    <property type="match status" value="1"/>
</dbReference>
<dbReference type="Gene3D" id="4.10.240.10">
    <property type="entry name" value="Zn(2)-C6 fungal-type DNA-binding domain"/>
    <property type="match status" value="1"/>
</dbReference>
<evidence type="ECO:0000259" key="7">
    <source>
        <dbReference type="PROSITE" id="PS00463"/>
    </source>
</evidence>
<dbReference type="PANTHER" id="PTHR47338:SF5">
    <property type="entry name" value="ZN(II)2CYS6 TRANSCRIPTION FACTOR (EUROFUNG)"/>
    <property type="match status" value="1"/>
</dbReference>
<keyword evidence="2" id="KW-0479">Metal-binding</keyword>
<dbReference type="GO" id="GO:0000981">
    <property type="term" value="F:DNA-binding transcription factor activity, RNA polymerase II-specific"/>
    <property type="evidence" value="ECO:0007669"/>
    <property type="project" value="InterPro"/>
</dbReference>